<dbReference type="AlphaFoldDB" id="A0AAW1L309"/>
<evidence type="ECO:0008006" key="5">
    <source>
        <dbReference type="Google" id="ProtNLM"/>
    </source>
</evidence>
<dbReference type="InterPro" id="IPR012337">
    <property type="entry name" value="RNaseH-like_sf"/>
</dbReference>
<evidence type="ECO:0000259" key="1">
    <source>
        <dbReference type="Pfam" id="PF13976"/>
    </source>
</evidence>
<accession>A0AAW1L309</accession>
<sequence>MTESDTNSLGNYSNPYDDPLFLSNSYYPGIQLLNTVKGMVLALSSKNKHGFLDETTTMPDSTSSKLQQWRRSDTMVRCWILNSMLDSMKEGFMTVKTAKLLWTEIRERYGKSNGSLNMSIAEYFSKLKKYWDDIEEIESYPDCSYGTLTKFSKEKCESQKLVNNVFNVPQDASAFVVDKMMGGNYWRKDQKRPKTNKRWCDYCKKSGHVRDRCFRLHPDLRTKFEASKFGAQMSSAHMVENKDIQMFECEHPLEMPSAHAAIANEHSVHVDPALVNALYKQMVQLFQSNSDGFSNMASGQMNSAGTTLASTWIIDSGATDHMTPQKLLFEKIKNLDKPLVTQIRNVRIHPEIMLYDVLYVPTFKHSLLSVSKLLIENGMSIRFDIDKLAVEVQSEKGSFIENSNNVTVSETVEKLDLMHSRLGHTSLSKMQHVKQISCGSLQNYFCDTCVMAKMHKIPFEINLWGPYKVPSLIDNSRATWTYLLKDKLQVPSIIISFFAQVQTQFGASIKTLMRVIYQKSAPGTPQHNGRVERKHRHLVETKFWGDCLLGATHH</sequence>
<protein>
    <recommendedName>
        <fullName evidence="5">GAG-pre-integrase domain-containing protein</fullName>
    </recommendedName>
</protein>
<name>A0AAW1L309_SAPOF</name>
<keyword evidence="4" id="KW-1185">Reference proteome</keyword>
<proteinExistence type="predicted"/>
<gene>
    <name evidence="3" type="ORF">RND81_05G223200</name>
</gene>
<evidence type="ECO:0000259" key="2">
    <source>
        <dbReference type="Pfam" id="PF22936"/>
    </source>
</evidence>
<evidence type="ECO:0000313" key="3">
    <source>
        <dbReference type="EMBL" id="KAK9726559.1"/>
    </source>
</evidence>
<evidence type="ECO:0000313" key="4">
    <source>
        <dbReference type="Proteomes" id="UP001443914"/>
    </source>
</evidence>
<feature type="domain" description="Retrovirus-related Pol polyprotein from transposon TNT 1-94-like beta-barrel" evidence="2">
    <location>
        <begin position="312"/>
        <end position="377"/>
    </location>
</feature>
<dbReference type="Proteomes" id="UP001443914">
    <property type="component" value="Unassembled WGS sequence"/>
</dbReference>
<dbReference type="Pfam" id="PF13976">
    <property type="entry name" value="gag_pre-integrs"/>
    <property type="match status" value="1"/>
</dbReference>
<reference evidence="3" key="1">
    <citation type="submission" date="2024-03" db="EMBL/GenBank/DDBJ databases">
        <title>WGS assembly of Saponaria officinalis var. Norfolk2.</title>
        <authorList>
            <person name="Jenkins J."/>
            <person name="Shu S."/>
            <person name="Grimwood J."/>
            <person name="Barry K."/>
            <person name="Goodstein D."/>
            <person name="Schmutz J."/>
            <person name="Leebens-Mack J."/>
            <person name="Osbourn A."/>
        </authorList>
    </citation>
    <scope>NUCLEOTIDE SEQUENCE [LARGE SCALE GENOMIC DNA]</scope>
    <source>
        <strain evidence="3">JIC</strain>
    </source>
</reference>
<feature type="domain" description="GAG-pre-integrase" evidence="1">
    <location>
        <begin position="403"/>
        <end position="454"/>
    </location>
</feature>
<dbReference type="PANTHER" id="PTHR37610:SF40">
    <property type="entry name" value="OS01G0909600 PROTEIN"/>
    <property type="match status" value="1"/>
</dbReference>
<dbReference type="EMBL" id="JBDFQZ010000005">
    <property type="protein sequence ID" value="KAK9726559.1"/>
    <property type="molecule type" value="Genomic_DNA"/>
</dbReference>
<organism evidence="3 4">
    <name type="scientific">Saponaria officinalis</name>
    <name type="common">Common soapwort</name>
    <name type="synonym">Lychnis saponaria</name>
    <dbReference type="NCBI Taxonomy" id="3572"/>
    <lineage>
        <taxon>Eukaryota</taxon>
        <taxon>Viridiplantae</taxon>
        <taxon>Streptophyta</taxon>
        <taxon>Embryophyta</taxon>
        <taxon>Tracheophyta</taxon>
        <taxon>Spermatophyta</taxon>
        <taxon>Magnoliopsida</taxon>
        <taxon>eudicotyledons</taxon>
        <taxon>Gunneridae</taxon>
        <taxon>Pentapetalae</taxon>
        <taxon>Caryophyllales</taxon>
        <taxon>Caryophyllaceae</taxon>
        <taxon>Caryophylleae</taxon>
        <taxon>Saponaria</taxon>
    </lineage>
</organism>
<dbReference type="InterPro" id="IPR054722">
    <property type="entry name" value="PolX-like_BBD"/>
</dbReference>
<dbReference type="InterPro" id="IPR025724">
    <property type="entry name" value="GAG-pre-integrase_dom"/>
</dbReference>
<dbReference type="SUPFAM" id="SSF53098">
    <property type="entry name" value="Ribonuclease H-like"/>
    <property type="match status" value="1"/>
</dbReference>
<comment type="caution">
    <text evidence="3">The sequence shown here is derived from an EMBL/GenBank/DDBJ whole genome shotgun (WGS) entry which is preliminary data.</text>
</comment>
<dbReference type="Pfam" id="PF22936">
    <property type="entry name" value="Pol_BBD"/>
    <property type="match status" value="1"/>
</dbReference>
<dbReference type="PANTHER" id="PTHR37610">
    <property type="entry name" value="CCHC-TYPE DOMAIN-CONTAINING PROTEIN"/>
    <property type="match status" value="1"/>
</dbReference>